<dbReference type="EMBL" id="KB446560">
    <property type="protein sequence ID" value="EME81306.1"/>
    <property type="molecule type" value="Genomic_DNA"/>
</dbReference>
<dbReference type="eggNOG" id="ENOG502RMUE">
    <property type="taxonomic scope" value="Eukaryota"/>
</dbReference>
<dbReference type="InterPro" id="IPR027417">
    <property type="entry name" value="P-loop_NTPase"/>
</dbReference>
<dbReference type="Gene3D" id="3.40.50.300">
    <property type="entry name" value="P-loop containing nucleotide triphosphate hydrolases"/>
    <property type="match status" value="1"/>
</dbReference>
<evidence type="ECO:0000313" key="1">
    <source>
        <dbReference type="EMBL" id="EME81306.1"/>
    </source>
</evidence>
<proteinExistence type="predicted"/>
<dbReference type="KEGG" id="pfj:MYCFIDRAFT_176595"/>
<reference evidence="1 2" key="1">
    <citation type="journal article" date="2012" name="PLoS Pathog.">
        <title>Diverse lifestyles and strategies of plant pathogenesis encoded in the genomes of eighteen Dothideomycetes fungi.</title>
        <authorList>
            <person name="Ohm R.A."/>
            <person name="Feau N."/>
            <person name="Henrissat B."/>
            <person name="Schoch C.L."/>
            <person name="Horwitz B.A."/>
            <person name="Barry K.W."/>
            <person name="Condon B.J."/>
            <person name="Copeland A.C."/>
            <person name="Dhillon B."/>
            <person name="Glaser F."/>
            <person name="Hesse C.N."/>
            <person name="Kosti I."/>
            <person name="LaButti K."/>
            <person name="Lindquist E.A."/>
            <person name="Lucas S."/>
            <person name="Salamov A.A."/>
            <person name="Bradshaw R.E."/>
            <person name="Ciuffetti L."/>
            <person name="Hamelin R.C."/>
            <person name="Kema G.H.J."/>
            <person name="Lawrence C."/>
            <person name="Scott J.A."/>
            <person name="Spatafora J.W."/>
            <person name="Turgeon B.G."/>
            <person name="de Wit P.J.G.M."/>
            <person name="Zhong S."/>
            <person name="Goodwin S.B."/>
            <person name="Grigoriev I.V."/>
        </authorList>
    </citation>
    <scope>NUCLEOTIDE SEQUENCE [LARGE SCALE GENOMIC DNA]</scope>
    <source>
        <strain evidence="1 2">CIRAD86</strain>
    </source>
</reference>
<dbReference type="OrthoDB" id="6161812at2759"/>
<keyword evidence="2" id="KW-1185">Reference proteome</keyword>
<dbReference type="RefSeq" id="XP_007928532.1">
    <property type="nucleotide sequence ID" value="XM_007930341.1"/>
</dbReference>
<accession>M3A9K5</accession>
<evidence type="ECO:0008006" key="3">
    <source>
        <dbReference type="Google" id="ProtNLM"/>
    </source>
</evidence>
<dbReference type="STRING" id="383855.M3A9K5"/>
<organism evidence="1 2">
    <name type="scientific">Pseudocercospora fijiensis (strain CIRAD86)</name>
    <name type="common">Black leaf streak disease fungus</name>
    <name type="synonym">Mycosphaerella fijiensis</name>
    <dbReference type="NCBI Taxonomy" id="383855"/>
    <lineage>
        <taxon>Eukaryota</taxon>
        <taxon>Fungi</taxon>
        <taxon>Dikarya</taxon>
        <taxon>Ascomycota</taxon>
        <taxon>Pezizomycotina</taxon>
        <taxon>Dothideomycetes</taxon>
        <taxon>Dothideomycetidae</taxon>
        <taxon>Mycosphaerellales</taxon>
        <taxon>Mycosphaerellaceae</taxon>
        <taxon>Pseudocercospora</taxon>
    </lineage>
</organism>
<dbReference type="HOGENOM" id="CLU_937272_0_0_1"/>
<dbReference type="AlphaFoldDB" id="M3A9K5"/>
<gene>
    <name evidence="1" type="ORF">MYCFIDRAFT_176595</name>
</gene>
<dbReference type="VEuPathDB" id="FungiDB:MYCFIDRAFT_176595"/>
<evidence type="ECO:0000313" key="2">
    <source>
        <dbReference type="Proteomes" id="UP000016932"/>
    </source>
</evidence>
<name>M3A9K5_PSEFD</name>
<dbReference type="Proteomes" id="UP000016932">
    <property type="component" value="Unassembled WGS sequence"/>
</dbReference>
<sequence>MLEAQEAWLTEPKKRPVNGVKNELKAHWLLVFDGVENPSDLDEFNPVFGSGAILITTQDQEFAASLPCSSDDVLSIRLDFFPLRLTGDHEAASRLLEKGLLDREEAFGREDKESFRTGRFYHVLGNVRYDQDRIGESKIYHRRALKQYIDTLGQTHHRTADLRHKVAQHCMPLRSWNLDVGSFQHEIARTTWLSALHKGKEGNPEEKKALLKTAADMYNKLRPENQKCVAELEERDFDDLVAFWSRGEAAQLHVNEVTAGLHMPTWDDTASSPNGLALDTHFDGIQLKVTSCICMSV</sequence>
<dbReference type="GeneID" id="19333585"/>
<protein>
    <recommendedName>
        <fullName evidence="3">NB-ARC domain-containing protein</fullName>
    </recommendedName>
</protein>
<dbReference type="Gene3D" id="1.25.40.10">
    <property type="entry name" value="Tetratricopeptide repeat domain"/>
    <property type="match status" value="1"/>
</dbReference>
<dbReference type="InterPro" id="IPR011990">
    <property type="entry name" value="TPR-like_helical_dom_sf"/>
</dbReference>